<dbReference type="AlphaFoldDB" id="W2LTH4"/>
<gene>
    <name evidence="1" type="ORF">L917_02547</name>
</gene>
<dbReference type="OrthoDB" id="121153at2759"/>
<accession>W2LTH4</accession>
<dbReference type="EMBL" id="KI677896">
    <property type="protein sequence ID" value="ETM00753.1"/>
    <property type="molecule type" value="Genomic_DNA"/>
</dbReference>
<dbReference type="Proteomes" id="UP000054423">
    <property type="component" value="Unassembled WGS sequence"/>
</dbReference>
<protein>
    <submittedName>
        <fullName evidence="1">Uncharacterized protein</fullName>
    </submittedName>
</protein>
<reference evidence="1" key="1">
    <citation type="submission" date="2013-11" db="EMBL/GenBank/DDBJ databases">
        <title>The Genome Sequence of Phytophthora parasitica CHvinca01.</title>
        <authorList>
            <consortium name="The Broad Institute Genomics Platform"/>
            <person name="Russ C."/>
            <person name="Tyler B."/>
            <person name="Panabieres F."/>
            <person name="Shan W."/>
            <person name="Tripathy S."/>
            <person name="Grunwald N."/>
            <person name="Machado M."/>
            <person name="Johnson C.S."/>
            <person name="Arredondo F."/>
            <person name="Hong C."/>
            <person name="Coffey M."/>
            <person name="Young S.K."/>
            <person name="Zeng Q."/>
            <person name="Gargeya S."/>
            <person name="Fitzgerald M."/>
            <person name="Abouelleil A."/>
            <person name="Alvarado L."/>
            <person name="Chapman S.B."/>
            <person name="Gainer-Dewar J."/>
            <person name="Goldberg J."/>
            <person name="Griggs A."/>
            <person name="Gujja S."/>
            <person name="Hansen M."/>
            <person name="Howarth C."/>
            <person name="Imamovic A."/>
            <person name="Ireland A."/>
            <person name="Larimer J."/>
            <person name="McCowan C."/>
            <person name="Murphy C."/>
            <person name="Pearson M."/>
            <person name="Poon T.W."/>
            <person name="Priest M."/>
            <person name="Roberts A."/>
            <person name="Saif S."/>
            <person name="Shea T."/>
            <person name="Sykes S."/>
            <person name="Wortman J."/>
            <person name="Nusbaum C."/>
            <person name="Birren B."/>
        </authorList>
    </citation>
    <scope>NUCLEOTIDE SEQUENCE [LARGE SCALE GENOMIC DNA]</scope>
    <source>
        <strain evidence="1">CHvinca01</strain>
    </source>
</reference>
<feature type="non-terminal residue" evidence="1">
    <location>
        <position position="1"/>
    </location>
</feature>
<organism evidence="1">
    <name type="scientific">Phytophthora nicotianae</name>
    <name type="common">Potato buckeye rot agent</name>
    <name type="synonym">Phytophthora parasitica</name>
    <dbReference type="NCBI Taxonomy" id="4792"/>
    <lineage>
        <taxon>Eukaryota</taxon>
        <taxon>Sar</taxon>
        <taxon>Stramenopiles</taxon>
        <taxon>Oomycota</taxon>
        <taxon>Peronosporomycetes</taxon>
        <taxon>Peronosporales</taxon>
        <taxon>Peronosporaceae</taxon>
        <taxon>Phytophthora</taxon>
    </lineage>
</organism>
<name>W2LTH4_PHYNI</name>
<sequence>QTTLSGPSTGHTSSCLRFGSPGFLASPVHVSVQSSLPRPSAHHGVTNRPFSTLSAWAIVVGTRPGFIATGCAAHALSVLMKDVLSSAALFFFFKKTQEKQKKNCCLYLKPHSYQFAL</sequence>
<proteinExistence type="predicted"/>
<evidence type="ECO:0000313" key="1">
    <source>
        <dbReference type="EMBL" id="ETM00753.1"/>
    </source>
</evidence>